<dbReference type="SUPFAM" id="SSF53474">
    <property type="entry name" value="alpha/beta-Hydrolases"/>
    <property type="match status" value="1"/>
</dbReference>
<gene>
    <name evidence="1" type="ORF">A2W41_02770</name>
</gene>
<dbReference type="Proteomes" id="UP000176700">
    <property type="component" value="Unassembled WGS sequence"/>
</dbReference>
<dbReference type="InterPro" id="IPR029058">
    <property type="entry name" value="AB_hydrolase_fold"/>
</dbReference>
<organism evidence="1 2">
    <name type="scientific">Candidatus Ryanbacteria bacterium RIFCSPHIGHO2_01_45_13</name>
    <dbReference type="NCBI Taxonomy" id="1802112"/>
    <lineage>
        <taxon>Bacteria</taxon>
        <taxon>Candidatus Ryaniibacteriota</taxon>
    </lineage>
</organism>
<dbReference type="Gene3D" id="3.40.50.1820">
    <property type="entry name" value="alpha/beta hydrolase"/>
    <property type="match status" value="1"/>
</dbReference>
<sequence>MATGVPDTFSFVGGMYHEIRAARRMVFDSLFVDNADRNRTRDVKATALILCGFLAPSFVYNNLAAWIRSLGIAAEVADYGWLNIPSFVRQRTLLFESAEQFKKRYGAIDYVIGHSLGGVEAVALLPHYSEIKKVFTIASPLNIRKSPGLVEIGAAMFMVPRPLQRNVLASIKKKARRYASKIVTISSDHDKWCPPASASFQGAKNIVVERLCANGGLTPLFEDVYHTHIALPNSPVVREGILRGELAG</sequence>
<evidence type="ECO:0008006" key="3">
    <source>
        <dbReference type="Google" id="ProtNLM"/>
    </source>
</evidence>
<reference evidence="1 2" key="1">
    <citation type="journal article" date="2016" name="Nat. Commun.">
        <title>Thousands of microbial genomes shed light on interconnected biogeochemical processes in an aquifer system.</title>
        <authorList>
            <person name="Anantharaman K."/>
            <person name="Brown C.T."/>
            <person name="Hug L.A."/>
            <person name="Sharon I."/>
            <person name="Castelle C.J."/>
            <person name="Probst A.J."/>
            <person name="Thomas B.C."/>
            <person name="Singh A."/>
            <person name="Wilkins M.J."/>
            <person name="Karaoz U."/>
            <person name="Brodie E.L."/>
            <person name="Williams K.H."/>
            <person name="Hubbard S.S."/>
            <person name="Banfield J.F."/>
        </authorList>
    </citation>
    <scope>NUCLEOTIDE SEQUENCE [LARGE SCALE GENOMIC DNA]</scope>
</reference>
<protein>
    <recommendedName>
        <fullName evidence="3">AB hydrolase-1 domain-containing protein</fullName>
    </recommendedName>
</protein>
<evidence type="ECO:0000313" key="1">
    <source>
        <dbReference type="EMBL" id="OGZ43012.1"/>
    </source>
</evidence>
<proteinExistence type="predicted"/>
<dbReference type="EMBL" id="MHNI01000012">
    <property type="protein sequence ID" value="OGZ43012.1"/>
    <property type="molecule type" value="Genomic_DNA"/>
</dbReference>
<dbReference type="AlphaFoldDB" id="A0A1G2FZ48"/>
<evidence type="ECO:0000313" key="2">
    <source>
        <dbReference type="Proteomes" id="UP000176700"/>
    </source>
</evidence>
<comment type="caution">
    <text evidence="1">The sequence shown here is derived from an EMBL/GenBank/DDBJ whole genome shotgun (WGS) entry which is preliminary data.</text>
</comment>
<name>A0A1G2FZ48_9BACT</name>
<accession>A0A1G2FZ48</accession>